<dbReference type="GO" id="GO:0006581">
    <property type="term" value="P:acetylcholine catabolic process"/>
    <property type="evidence" value="ECO:0007669"/>
    <property type="project" value="TreeGrafter"/>
</dbReference>
<dbReference type="PANTHER" id="PTHR43918">
    <property type="entry name" value="ACETYLCHOLINESTERASE"/>
    <property type="match status" value="1"/>
</dbReference>
<dbReference type="AlphaFoldDB" id="A0A3P6R6X9"/>
<evidence type="ECO:0000313" key="5">
    <source>
        <dbReference type="EMBL" id="VDK56499.1"/>
    </source>
</evidence>
<feature type="domain" description="Carboxylesterase type B" evidence="4">
    <location>
        <begin position="2"/>
        <end position="76"/>
    </location>
</feature>
<dbReference type="SUPFAM" id="SSF53474">
    <property type="entry name" value="alpha/beta-Hydrolases"/>
    <property type="match status" value="1"/>
</dbReference>
<dbReference type="PANTHER" id="PTHR43918:SF15">
    <property type="entry name" value="CARBOXYLIC ESTER HYDROLASE"/>
    <property type="match status" value="1"/>
</dbReference>
<evidence type="ECO:0000256" key="2">
    <source>
        <dbReference type="ARBA" id="ARBA00022487"/>
    </source>
</evidence>
<evidence type="ECO:0000256" key="1">
    <source>
        <dbReference type="ARBA" id="ARBA00005964"/>
    </source>
</evidence>
<dbReference type="GO" id="GO:0003990">
    <property type="term" value="F:acetylcholinesterase activity"/>
    <property type="evidence" value="ECO:0007669"/>
    <property type="project" value="TreeGrafter"/>
</dbReference>
<dbReference type="Pfam" id="PF00135">
    <property type="entry name" value="COesterase"/>
    <property type="match status" value="1"/>
</dbReference>
<comment type="similarity">
    <text evidence="1">Belongs to the type-B carboxylesterase/lipase family.</text>
</comment>
<dbReference type="OrthoDB" id="3200163at2759"/>
<keyword evidence="3" id="KW-0378">Hydrolase</keyword>
<evidence type="ECO:0000259" key="4">
    <source>
        <dbReference type="Pfam" id="PF00135"/>
    </source>
</evidence>
<organism evidence="5 6">
    <name type="scientific">Cylicostephanus goldi</name>
    <name type="common">Nematode worm</name>
    <dbReference type="NCBI Taxonomy" id="71465"/>
    <lineage>
        <taxon>Eukaryota</taxon>
        <taxon>Metazoa</taxon>
        <taxon>Ecdysozoa</taxon>
        <taxon>Nematoda</taxon>
        <taxon>Chromadorea</taxon>
        <taxon>Rhabditida</taxon>
        <taxon>Rhabditina</taxon>
        <taxon>Rhabditomorpha</taxon>
        <taxon>Strongyloidea</taxon>
        <taxon>Strongylidae</taxon>
        <taxon>Cylicostephanus</taxon>
    </lineage>
</organism>
<reference evidence="5 6" key="1">
    <citation type="submission" date="2018-11" db="EMBL/GenBank/DDBJ databases">
        <authorList>
            <consortium name="Pathogen Informatics"/>
        </authorList>
    </citation>
    <scope>NUCLEOTIDE SEQUENCE [LARGE SCALE GENOMIC DNA]</scope>
</reference>
<accession>A0A3P6R6X9</accession>
<evidence type="ECO:0000313" key="6">
    <source>
        <dbReference type="Proteomes" id="UP000271889"/>
    </source>
</evidence>
<keyword evidence="2" id="KW-0719">Serine esterase</keyword>
<protein>
    <recommendedName>
        <fullName evidence="4">Carboxylesterase type B domain-containing protein</fullName>
    </recommendedName>
</protein>
<dbReference type="InterPro" id="IPR002018">
    <property type="entry name" value="CarbesteraseB"/>
</dbReference>
<dbReference type="InterPro" id="IPR029058">
    <property type="entry name" value="AB_hydrolase_fold"/>
</dbReference>
<sequence length="85" mass="9063">MAEALKFIYTNAENIGGDWSRITVWGHSAGSAATGQLALSLLTRDYIAQTIEMSGSPWGSWAIGAGVAHNSLELAEVSILDDSFY</sequence>
<proteinExistence type="inferred from homology"/>
<keyword evidence="6" id="KW-1185">Reference proteome</keyword>
<dbReference type="InterPro" id="IPR050654">
    <property type="entry name" value="AChE-related_enzymes"/>
</dbReference>
<dbReference type="GO" id="GO:0019695">
    <property type="term" value="P:choline metabolic process"/>
    <property type="evidence" value="ECO:0007669"/>
    <property type="project" value="TreeGrafter"/>
</dbReference>
<name>A0A3P6R6X9_CYLGO</name>
<dbReference type="GO" id="GO:0005615">
    <property type="term" value="C:extracellular space"/>
    <property type="evidence" value="ECO:0007669"/>
    <property type="project" value="TreeGrafter"/>
</dbReference>
<dbReference type="Gene3D" id="3.40.50.1820">
    <property type="entry name" value="alpha/beta hydrolase"/>
    <property type="match status" value="1"/>
</dbReference>
<dbReference type="EMBL" id="UYRV01009412">
    <property type="protein sequence ID" value="VDK56499.1"/>
    <property type="molecule type" value="Genomic_DNA"/>
</dbReference>
<gene>
    <name evidence="5" type="ORF">CGOC_LOCUS3675</name>
</gene>
<evidence type="ECO:0000256" key="3">
    <source>
        <dbReference type="ARBA" id="ARBA00022801"/>
    </source>
</evidence>
<dbReference type="Proteomes" id="UP000271889">
    <property type="component" value="Unassembled WGS sequence"/>
</dbReference>
<dbReference type="GO" id="GO:0005886">
    <property type="term" value="C:plasma membrane"/>
    <property type="evidence" value="ECO:0007669"/>
    <property type="project" value="TreeGrafter"/>
</dbReference>